<organism evidence="1 2">
    <name type="scientific">Vaccinium darrowii</name>
    <dbReference type="NCBI Taxonomy" id="229202"/>
    <lineage>
        <taxon>Eukaryota</taxon>
        <taxon>Viridiplantae</taxon>
        <taxon>Streptophyta</taxon>
        <taxon>Embryophyta</taxon>
        <taxon>Tracheophyta</taxon>
        <taxon>Spermatophyta</taxon>
        <taxon>Magnoliopsida</taxon>
        <taxon>eudicotyledons</taxon>
        <taxon>Gunneridae</taxon>
        <taxon>Pentapetalae</taxon>
        <taxon>asterids</taxon>
        <taxon>Ericales</taxon>
        <taxon>Ericaceae</taxon>
        <taxon>Vaccinioideae</taxon>
        <taxon>Vaccinieae</taxon>
        <taxon>Vaccinium</taxon>
    </lineage>
</organism>
<keyword evidence="2" id="KW-1185">Reference proteome</keyword>
<dbReference type="Proteomes" id="UP000828048">
    <property type="component" value="Chromosome 10"/>
</dbReference>
<comment type="caution">
    <text evidence="1">The sequence shown here is derived from an EMBL/GenBank/DDBJ whole genome shotgun (WGS) entry which is preliminary data.</text>
</comment>
<sequence length="102" mass="11548">MTHANKNPYLIQQRLRYRRREESDDDFVLLEYPTLDISLEDLHFRDEPLHLIKTAAQLGFLSPGSLQQRLGLGQTVPWIVDHGGGRGQEGGRLSSESNQGCC</sequence>
<protein>
    <submittedName>
        <fullName evidence="1">Uncharacterized protein</fullName>
    </submittedName>
</protein>
<name>A0ACB7XIG4_9ERIC</name>
<reference evidence="1 2" key="1">
    <citation type="journal article" date="2021" name="Hortic Res">
        <title>High-quality reference genome and annotation aids understanding of berry development for evergreen blueberry (Vaccinium darrowii).</title>
        <authorList>
            <person name="Yu J."/>
            <person name="Hulse-Kemp A.M."/>
            <person name="Babiker E."/>
            <person name="Staton M."/>
        </authorList>
    </citation>
    <scope>NUCLEOTIDE SEQUENCE [LARGE SCALE GENOMIC DNA]</scope>
    <source>
        <strain evidence="2">cv. NJ 8807/NJ 8810</strain>
        <tissue evidence="1">Young leaf</tissue>
    </source>
</reference>
<proteinExistence type="predicted"/>
<gene>
    <name evidence="1" type="ORF">Vadar_015623</name>
</gene>
<accession>A0ACB7XIG4</accession>
<evidence type="ECO:0000313" key="2">
    <source>
        <dbReference type="Proteomes" id="UP000828048"/>
    </source>
</evidence>
<evidence type="ECO:0000313" key="1">
    <source>
        <dbReference type="EMBL" id="KAH7840328.1"/>
    </source>
</evidence>
<dbReference type="EMBL" id="CM037160">
    <property type="protein sequence ID" value="KAH7840328.1"/>
    <property type="molecule type" value="Genomic_DNA"/>
</dbReference>